<evidence type="ECO:0000313" key="1">
    <source>
        <dbReference type="EMBL" id="KZT57163.1"/>
    </source>
</evidence>
<organism evidence="1 2">
    <name type="scientific">Calocera cornea HHB12733</name>
    <dbReference type="NCBI Taxonomy" id="1353952"/>
    <lineage>
        <taxon>Eukaryota</taxon>
        <taxon>Fungi</taxon>
        <taxon>Dikarya</taxon>
        <taxon>Basidiomycota</taxon>
        <taxon>Agaricomycotina</taxon>
        <taxon>Dacrymycetes</taxon>
        <taxon>Dacrymycetales</taxon>
        <taxon>Dacrymycetaceae</taxon>
        <taxon>Calocera</taxon>
    </lineage>
</organism>
<dbReference type="Proteomes" id="UP000076842">
    <property type="component" value="Unassembled WGS sequence"/>
</dbReference>
<gene>
    <name evidence="1" type="ORF">CALCODRAFT_290742</name>
</gene>
<protein>
    <submittedName>
        <fullName evidence="1">Uncharacterized protein</fullName>
    </submittedName>
</protein>
<dbReference type="EMBL" id="KV423967">
    <property type="protein sequence ID" value="KZT57163.1"/>
    <property type="molecule type" value="Genomic_DNA"/>
</dbReference>
<reference evidence="1 2" key="1">
    <citation type="journal article" date="2016" name="Mol. Biol. Evol.">
        <title>Comparative Genomics of Early-Diverging Mushroom-Forming Fungi Provides Insights into the Origins of Lignocellulose Decay Capabilities.</title>
        <authorList>
            <person name="Nagy L.G."/>
            <person name="Riley R."/>
            <person name="Tritt A."/>
            <person name="Adam C."/>
            <person name="Daum C."/>
            <person name="Floudas D."/>
            <person name="Sun H."/>
            <person name="Yadav J.S."/>
            <person name="Pangilinan J."/>
            <person name="Larsson K.H."/>
            <person name="Matsuura K."/>
            <person name="Barry K."/>
            <person name="Labutti K."/>
            <person name="Kuo R."/>
            <person name="Ohm R.A."/>
            <person name="Bhattacharya S.S."/>
            <person name="Shirouzu T."/>
            <person name="Yoshinaga Y."/>
            <person name="Martin F.M."/>
            <person name="Grigoriev I.V."/>
            <person name="Hibbett D.S."/>
        </authorList>
    </citation>
    <scope>NUCLEOTIDE SEQUENCE [LARGE SCALE GENOMIC DNA]</scope>
    <source>
        <strain evidence="1 2">HHB12733</strain>
    </source>
</reference>
<sequence>MLRATVAVCWLGPINAPVNNNRGTGAPRPGLKEDRHMPFRYAAEMPGVAAGRGMRLDDCVRGLSNHRYRECRPHRQQKRTAHQARERGTARYCTVPIRVLLYNWSNSDDSPNRSLSHSGTCLLYHGRSQSISPPIAR</sequence>
<dbReference type="AlphaFoldDB" id="A0A165FSY3"/>
<evidence type="ECO:0000313" key="2">
    <source>
        <dbReference type="Proteomes" id="UP000076842"/>
    </source>
</evidence>
<proteinExistence type="predicted"/>
<accession>A0A165FSY3</accession>
<name>A0A165FSY3_9BASI</name>
<dbReference type="InParanoid" id="A0A165FSY3"/>
<keyword evidence="2" id="KW-1185">Reference proteome</keyword>